<evidence type="ECO:0000256" key="7">
    <source>
        <dbReference type="PROSITE-ProRule" id="PRU00268"/>
    </source>
</evidence>
<comment type="similarity">
    <text evidence="8">Belongs to the universal ribosomal protein uS5 family.</text>
</comment>
<dbReference type="Pfam" id="PF21052">
    <property type="entry name" value="EFR3_ARM"/>
    <property type="match status" value="1"/>
</dbReference>
<comment type="function">
    <text evidence="1">May be involved in environmental stress response.</text>
</comment>
<evidence type="ECO:0000256" key="2">
    <source>
        <dbReference type="ARBA" id="ARBA00022723"/>
    </source>
</evidence>
<evidence type="ECO:0000256" key="5">
    <source>
        <dbReference type="ARBA" id="ARBA00022833"/>
    </source>
</evidence>
<sequence>LTLTHKAAAISISLATQLRTMAERGGERGAERGGDRGGFGRGFGGGRGDRGGRGGPRGRGGRRGGRPTEEEKWTPVTKLGRLVQAGKIQKLEQIYLHSLPVKEYQIIDLLVGPTLKDEVMKIMPVQKQTRAGQRTRFKAFVVVGDTNGHVGLGVKCSKEVATAIRGGIILAKLSVIPVRRGYWGNKIGKPHTVPCKVTGKCGSVTVRMVPAPRGAGIVAARVPKKVLQFAGIDDVFTSSRGSTKTLGNFVKATFDCLQKTYGFLTPEFWKETSFKKSPYQEYTDLLAEKGTATKAITEIWGNTAPSISASRSISCLSPATVVFCLDHRSYMKHTCPKGDREDVTVIICPLCAKGVRLNPNEDPNITWEKHVNTDCDPSNYEKATKKKKCPVPRCKEQLTFSNTIKCRDCNVDHCLKHRFGPDHTCPGPRKPEPPRFLGFMSGGSSSSSKKEAKTITRPNKPSSSSRWSNLLSSAEAGITKLGNDISHKLQFSSSSSSGNDGMVEVCPQCGAKFSSVAVLVEHVEKTHERNKKQSYGKSHKRRMSAVSGVISRQVLPVCGSLCILCPAFRARSRQPVKRYKKLISDIFPRNQEEGPNDRKIGKLCEYAAKNAVRMPKISESLEQRCYKELRNENFQSAKIVMCIYRKLLVTCKEQMPLYSSGFLRTVQALLDQTRQDEMQIVGCQSLFEFVNNQKDGSSLFNLEGFLPKLCQLAQEGGDDDRSRSLRAAGLQALSAMIWLMGEYSHIPSDFDNVVSGVIENYGHPKKLTNPSDSGRKWVDEVLKNEGHVAHADYHINVPSWRTVVNEKGELNVKMEDSLDPSFWSKVCLHNMAKLGEEATTMRRILESLFRYFDEGYLWSTENSIAFPVLRDLQYLMEISGQRTHFLLSMLIKHLDHKSVLKQPSMQLNILEVTTSLAENAKVEHSAAIVSAISDIMRHLRKCMHSSLDEANLGPEVANSNRLVTVALDKCLVQLTKKVGDAGPILDAMAMMLENISAVTDVARTTIAAAFPEALFHQLLQAMVHPDHKTRIGAHRIFSVVLVPTSVCPRASSTTTDLQKGMGLPRSLSRTASVFSSSAALFEKLRKDKFSSILTCDQSQNEMPEEEPGNNRGTILDKLEASYSQAYSSWNQPVASVADNSVAHLNSDLDAVYIRLSSHQIGLLLSSIWAQSISPANTPDNYEAIANTYSLVLLFSRVKNSSHDALIRSFQMALSLRDISLMEGGPLPPSRRRSLFTLAASMVLFSAKAFNLFPLADFTKVALQGPTIDPFLSLVEDHKLKAVSTDQLPTAAYGCQEDDASALDTLSNISISTEHSRGTLVYEIVKSLEDMCNSEMDKMREQLLTEFMPDDACPLGTRFVEETQKSFQTDFGDVKPQKDAALFSHEDQDFGDGIETVAKNNPVTVAEIPDLLTVNQILESVVETTRQVGRISFHTAADASYKEMTLHCENLLMGKQQKISSLLNSQLRHESSVNSSPRQHDEENKIATFHPMINSAFDTEVEVPLLGKDFDMKSPRTPLRMKSPRTPIRTIQTQCYSELQDNTEAYKLPASSPYDNFLKAAGC</sequence>
<dbReference type="InterPro" id="IPR005324">
    <property type="entry name" value="Ribosomal_uS5_C"/>
</dbReference>
<organism evidence="13 14">
    <name type="scientific">Brassica napus</name>
    <name type="common">Rape</name>
    <dbReference type="NCBI Taxonomy" id="3708"/>
    <lineage>
        <taxon>Eukaryota</taxon>
        <taxon>Viridiplantae</taxon>
        <taxon>Streptophyta</taxon>
        <taxon>Embryophyta</taxon>
        <taxon>Tracheophyta</taxon>
        <taxon>Spermatophyta</taxon>
        <taxon>Magnoliopsida</taxon>
        <taxon>eudicotyledons</taxon>
        <taxon>Gunneridae</taxon>
        <taxon>Pentapetalae</taxon>
        <taxon>rosids</taxon>
        <taxon>malvids</taxon>
        <taxon>Brassicales</taxon>
        <taxon>Brassicaceae</taxon>
        <taxon>Brassiceae</taxon>
        <taxon>Brassica</taxon>
    </lineage>
</organism>
<evidence type="ECO:0000259" key="10">
    <source>
        <dbReference type="PROSITE" id="PS50157"/>
    </source>
</evidence>
<name>A0ABQ8A427_BRANA</name>
<feature type="region of interest" description="Disordered" evidence="9">
    <location>
        <begin position="22"/>
        <end position="75"/>
    </location>
</feature>
<keyword evidence="2" id="KW-0479">Metal-binding</keyword>
<evidence type="ECO:0000256" key="8">
    <source>
        <dbReference type="RuleBase" id="RU003823"/>
    </source>
</evidence>
<dbReference type="SMART" id="SM00154">
    <property type="entry name" value="ZnF_AN1"/>
    <property type="match status" value="1"/>
</dbReference>
<dbReference type="Pfam" id="PF03719">
    <property type="entry name" value="Ribosomal_S5_C"/>
    <property type="match status" value="1"/>
</dbReference>
<dbReference type="Pfam" id="PF01428">
    <property type="entry name" value="zf-AN1"/>
    <property type="match status" value="1"/>
</dbReference>
<keyword evidence="3" id="KW-0677">Repeat</keyword>
<dbReference type="InterPro" id="IPR000058">
    <property type="entry name" value="Znf_AN1"/>
</dbReference>
<feature type="domain" description="S5 DRBM" evidence="11">
    <location>
        <begin position="115"/>
        <end position="178"/>
    </location>
</feature>
<dbReference type="InterPro" id="IPR020568">
    <property type="entry name" value="Ribosomal_Su5_D2-typ_SF"/>
</dbReference>
<dbReference type="Gene3D" id="3.30.160.20">
    <property type="match status" value="1"/>
</dbReference>
<protein>
    <submittedName>
        <fullName evidence="13">Uncharacterized protein</fullName>
    </submittedName>
</protein>
<dbReference type="Gene3D" id="4.10.1110.10">
    <property type="entry name" value="AN1-like Zinc finger"/>
    <property type="match status" value="1"/>
</dbReference>
<evidence type="ECO:0000313" key="14">
    <source>
        <dbReference type="Proteomes" id="UP000824890"/>
    </source>
</evidence>
<dbReference type="Pfam" id="PF25403">
    <property type="entry name" value="zf-C2H2_ZFAND2"/>
    <property type="match status" value="1"/>
</dbReference>
<keyword evidence="7 8" id="KW-0689">Ribosomal protein</keyword>
<evidence type="ECO:0000256" key="4">
    <source>
        <dbReference type="ARBA" id="ARBA00022771"/>
    </source>
</evidence>
<dbReference type="InterPro" id="IPR016024">
    <property type="entry name" value="ARM-type_fold"/>
</dbReference>
<dbReference type="PROSITE" id="PS50881">
    <property type="entry name" value="S5_DSRBD"/>
    <property type="match status" value="1"/>
</dbReference>
<dbReference type="PROSITE" id="PS00585">
    <property type="entry name" value="RIBOSOMAL_S5"/>
    <property type="match status" value="1"/>
</dbReference>
<feature type="domain" description="AN1-type" evidence="12">
    <location>
        <begin position="383"/>
        <end position="433"/>
    </location>
</feature>
<feature type="compositionally biased region" description="Gly residues" evidence="9">
    <location>
        <begin position="36"/>
        <end position="46"/>
    </location>
</feature>
<feature type="compositionally biased region" description="Low complexity" evidence="9">
    <location>
        <begin position="457"/>
        <end position="468"/>
    </location>
</feature>
<dbReference type="PROSITE" id="PS51039">
    <property type="entry name" value="ZF_AN1"/>
    <property type="match status" value="1"/>
</dbReference>
<evidence type="ECO:0000256" key="6">
    <source>
        <dbReference type="PROSITE-ProRule" id="PRU00042"/>
    </source>
</evidence>
<dbReference type="InterPro" id="IPR018192">
    <property type="entry name" value="Ribosomal_uS5_N_CS"/>
</dbReference>
<dbReference type="Pfam" id="PF00333">
    <property type="entry name" value="Ribosomal_S5"/>
    <property type="match status" value="1"/>
</dbReference>
<dbReference type="Gene3D" id="3.30.230.10">
    <property type="match status" value="1"/>
</dbReference>
<dbReference type="SUPFAM" id="SSF54211">
    <property type="entry name" value="Ribosomal protein S5 domain 2-like"/>
    <property type="match status" value="1"/>
</dbReference>
<dbReference type="InterPro" id="IPR013810">
    <property type="entry name" value="Ribosomal_uS5_N"/>
</dbReference>
<dbReference type="NCBIfam" id="TIGR01020">
    <property type="entry name" value="uS5_euk_arch"/>
    <property type="match status" value="1"/>
</dbReference>
<dbReference type="InterPro" id="IPR057357">
    <property type="entry name" value="Znf-C2H2_ZFAND2A/B"/>
</dbReference>
<evidence type="ECO:0000256" key="1">
    <source>
        <dbReference type="ARBA" id="ARBA00003732"/>
    </source>
</evidence>
<dbReference type="SUPFAM" id="SSF48371">
    <property type="entry name" value="ARM repeat"/>
    <property type="match status" value="1"/>
</dbReference>
<feature type="region of interest" description="Disordered" evidence="9">
    <location>
        <begin position="423"/>
        <end position="468"/>
    </location>
</feature>
<feature type="domain" description="C2H2-type" evidence="10">
    <location>
        <begin position="504"/>
        <end position="532"/>
    </location>
</feature>
<dbReference type="InterPro" id="IPR049152">
    <property type="entry name" value="EFR3-like_ARM"/>
</dbReference>
<comment type="caution">
    <text evidence="13">The sequence shown here is derived from an EMBL/GenBank/DDBJ whole genome shotgun (WGS) entry which is preliminary data.</text>
</comment>
<feature type="non-terminal residue" evidence="13">
    <location>
        <position position="1"/>
    </location>
</feature>
<keyword evidence="14" id="KW-1185">Reference proteome</keyword>
<accession>A0ABQ8A427</accession>
<dbReference type="InterPro" id="IPR014721">
    <property type="entry name" value="Ribsml_uS5_D2-typ_fold_subgr"/>
</dbReference>
<dbReference type="Proteomes" id="UP000824890">
    <property type="component" value="Unassembled WGS sequence"/>
</dbReference>
<evidence type="ECO:0000256" key="9">
    <source>
        <dbReference type="SAM" id="MobiDB-lite"/>
    </source>
</evidence>
<dbReference type="PROSITE" id="PS50157">
    <property type="entry name" value="ZINC_FINGER_C2H2_2"/>
    <property type="match status" value="1"/>
</dbReference>
<dbReference type="SUPFAM" id="SSF54768">
    <property type="entry name" value="dsRNA-binding domain-like"/>
    <property type="match status" value="1"/>
</dbReference>
<evidence type="ECO:0000259" key="11">
    <source>
        <dbReference type="PROSITE" id="PS50881"/>
    </source>
</evidence>
<evidence type="ECO:0000313" key="13">
    <source>
        <dbReference type="EMBL" id="KAH0887265.1"/>
    </source>
</evidence>
<dbReference type="InterPro" id="IPR005711">
    <property type="entry name" value="Ribosomal_uS5_euk/arc"/>
</dbReference>
<evidence type="ECO:0000259" key="12">
    <source>
        <dbReference type="PROSITE" id="PS51039"/>
    </source>
</evidence>
<evidence type="ECO:0000256" key="3">
    <source>
        <dbReference type="ARBA" id="ARBA00022737"/>
    </source>
</evidence>
<dbReference type="PROSITE" id="PS00028">
    <property type="entry name" value="ZINC_FINGER_C2H2_1"/>
    <property type="match status" value="1"/>
</dbReference>
<gene>
    <name evidence="13" type="ORF">HID58_063361</name>
</gene>
<dbReference type="InterPro" id="IPR055296">
    <property type="entry name" value="SRL2-like"/>
</dbReference>
<proteinExistence type="inferred from homology"/>
<dbReference type="InterPro" id="IPR013087">
    <property type="entry name" value="Znf_C2H2_type"/>
</dbReference>
<keyword evidence="5" id="KW-0862">Zinc</keyword>
<feature type="compositionally biased region" description="Basic and acidic residues" evidence="9">
    <location>
        <begin position="22"/>
        <end position="35"/>
    </location>
</feature>
<dbReference type="PANTHER" id="PTHR46087">
    <property type="entry name" value="PUTATIVE, EXPRESSED-RELATED"/>
    <property type="match status" value="1"/>
</dbReference>
<keyword evidence="4 6" id="KW-0863">Zinc-finger</keyword>
<keyword evidence="7 8" id="KW-0687">Ribonucleoprotein</keyword>
<dbReference type="PANTHER" id="PTHR46087:SF9">
    <property type="entry name" value="ARM REPEAT SUPERFAMILY PROTEIN"/>
    <property type="match status" value="1"/>
</dbReference>
<dbReference type="EMBL" id="JAGKQM010000014">
    <property type="protein sequence ID" value="KAH0887265.1"/>
    <property type="molecule type" value="Genomic_DNA"/>
</dbReference>
<dbReference type="InterPro" id="IPR035896">
    <property type="entry name" value="AN1-like_Znf"/>
</dbReference>
<reference evidence="13 14" key="1">
    <citation type="submission" date="2021-05" db="EMBL/GenBank/DDBJ databases">
        <title>Genome Assembly of Synthetic Allotetraploid Brassica napus Reveals Homoeologous Exchanges between Subgenomes.</title>
        <authorList>
            <person name="Davis J.T."/>
        </authorList>
    </citation>
    <scope>NUCLEOTIDE SEQUENCE [LARGE SCALE GENOMIC DNA]</scope>
    <source>
        <strain evidence="14">cv. Da-Ae</strain>
        <tissue evidence="13">Seedling</tissue>
    </source>
</reference>
<dbReference type="SUPFAM" id="SSF118310">
    <property type="entry name" value="AN1-like Zinc finger"/>
    <property type="match status" value="1"/>
</dbReference>